<feature type="binding site" evidence="11">
    <location>
        <position position="117"/>
    </location>
    <ligand>
        <name>ATP</name>
        <dbReference type="ChEBI" id="CHEBI:30616"/>
    </ligand>
</feature>
<dbReference type="Pfam" id="PF00364">
    <property type="entry name" value="Biotin_lipoyl"/>
    <property type="match status" value="1"/>
</dbReference>
<feature type="domain" description="Biotin carboxylation" evidence="16">
    <location>
        <begin position="1"/>
        <end position="451"/>
    </location>
</feature>
<dbReference type="SUPFAM" id="SSF89000">
    <property type="entry name" value="post-HMGL domain-like"/>
    <property type="match status" value="1"/>
</dbReference>
<evidence type="ECO:0000259" key="17">
    <source>
        <dbReference type="PROSITE" id="PS50991"/>
    </source>
</evidence>
<dbReference type="InterPro" id="IPR005930">
    <property type="entry name" value="Pyruv_COase"/>
</dbReference>
<dbReference type="GO" id="GO:0005737">
    <property type="term" value="C:cytoplasm"/>
    <property type="evidence" value="ECO:0007669"/>
    <property type="project" value="TreeGrafter"/>
</dbReference>
<feature type="active site" evidence="10">
    <location>
        <position position="292"/>
    </location>
</feature>
<evidence type="ECO:0000256" key="9">
    <source>
        <dbReference type="PIRNR" id="PIRNR001594"/>
    </source>
</evidence>
<keyword evidence="4 12" id="KW-0479">Metal-binding</keyword>
<reference evidence="18 20" key="1">
    <citation type="journal article" date="2016" name="Genome Announc.">
        <title>Complete Genome Sequences of Aerococcus christensenii CCUG 28831T, Aerococcus sanguinicola CCUG 43001T, Aerococcus urinae CCUG 36881T, Aerococcus urinaeequi CCUG 28094T, Aerococcus urinaehominis CCUG 42038 BT, and Aerococcus viridans CCUG 4311T.</title>
        <authorList>
            <person name="Carkaci D."/>
            <person name="Dargis R."/>
            <person name="Nielsen X.C."/>
            <person name="Skovgaard O."/>
            <person name="Fuursted K."/>
            <person name="Christensen J.J."/>
        </authorList>
    </citation>
    <scope>NUCLEOTIDE SEQUENCE [LARGE SCALE GENOMIC DNA]</scope>
    <source>
        <strain evidence="18 20">CCUG43001</strain>
    </source>
</reference>
<evidence type="ECO:0000256" key="12">
    <source>
        <dbReference type="PIRSR" id="PIRSR001594-3"/>
    </source>
</evidence>
<dbReference type="SUPFAM" id="SSF51569">
    <property type="entry name" value="Aldolase"/>
    <property type="match status" value="1"/>
</dbReference>
<dbReference type="GO" id="GO:0006094">
    <property type="term" value="P:gluconeogenesis"/>
    <property type="evidence" value="ECO:0007669"/>
    <property type="project" value="InterPro"/>
</dbReference>
<name>A0A0X8FBS6_9LACT</name>
<dbReference type="AlphaFoldDB" id="A0A0X8FBS6"/>
<dbReference type="InterPro" id="IPR005479">
    <property type="entry name" value="CPAse_ATP-bd"/>
</dbReference>
<sequence>MIKKVLVANRGEIAIRVFRACFELGIETVAIFAKEDENSVHRFKADESYLVGEGKKPVKAYLDIEDIIRIAKDTGADAIHPGYGFLSENVDFARRCQEEGIIFIGPKVETLDMFGDKVKAKIAARDAGIREIPGTPGPVESVEEVRAFAKEAGYPIMVKAANGGGGRGMRVVRSDDELEEQFETASNEALKAFGSGVMYAEKYIANPKHIEVQILGDQHGHVMHLWERDCSVQRRHQKVVEVAPTVGLPMEVRHEVCDEAVRLMSHVGYQNAGTVEFLLDGHDFYFIEVNPRVQVEHTISEEITGVDIVKAQIRIADGESFEEIGLPKQEDLPLMGYAIQCRITTEDPANNFFPDTGKINTYRSPGGFGLRLDAGNGYQNAEVSPYYDSMVTKLIAHAMTFEETVAKMTRALREYRIRGVKNNIPFLLNVVRHDEFQTGQATTLFIDNTPSLFEFPKEKNRDRGNKILRYIAETTINGFPGLKRGEKPHYTKAQVPNSLEAVESHGPTAKQILDKDGVKAVQDFVKNKQELLLTDTTMRDAHQSLIATRMRTRDMLKAAQAMEAANPNFFSMEVWGGATFDTAYRFLTEDPWERLEKFRAAMPNTLLQMLFRGSNAVGYTAYPDNVLEAFIKQSAESGIDVFRVFDSLNWIKQIEKPLQFVKDTGKIAEAAMCYTGDVLNPDRQKYSTDYYVNFAKDLVSAGADIIAIKDMAGLLKPQAAYALISELKAAVDVPIHLHTHDTAGNGIITYAEAARAGVDIVDVATSAFSSTTSQPSMTTLYYALEHDDRRPDLNVGNAQKMNHYWSGVRAYYDDFASGLKVPETEIYKTEMPGGQYTNLQQQAIGVGLEDRWEEIKVMYHDVNMLFGDIVKVTPSSKVVGDMALFMVQNKLSIEDFFERGKSLDFPDSVIKFFQGDLGQPVGGFPKDVQDIILKGAPATTERPGDLLDPVDFDAVREELGEKVDIEITNQDLLAYLMYPKVFVDYCKKLDNYSDLSNIDTPTFFRGMQPGETVSVEIQKGKVLRIKLIQVGAPNHLGERIVYFDLNGQRREITVKDTTIKTSVALRPKADPSNRGHIGATMPGTIVKVSCEKGDSVKVGQTILVTEAMKMETTVKSPIDGVIKAIHVQAGDQVDSNDLLIEIEKA</sequence>
<dbReference type="InterPro" id="IPR011053">
    <property type="entry name" value="Single_hybrid_motif"/>
</dbReference>
<feature type="domain" description="Lipoyl-binding" evidence="14">
    <location>
        <begin position="1074"/>
        <end position="1143"/>
    </location>
</feature>
<feature type="binding site" evidence="12">
    <location>
        <position position="540"/>
    </location>
    <ligand>
        <name>Mn(2+)</name>
        <dbReference type="ChEBI" id="CHEBI:29035"/>
    </ligand>
</feature>
<dbReference type="NCBIfam" id="NF006761">
    <property type="entry name" value="PRK09282.1"/>
    <property type="match status" value="1"/>
</dbReference>
<dbReference type="InterPro" id="IPR000089">
    <property type="entry name" value="Biotin_lipoyl"/>
</dbReference>
<dbReference type="PANTHER" id="PTHR43778">
    <property type="entry name" value="PYRUVATE CARBOXYLASE"/>
    <property type="match status" value="1"/>
</dbReference>
<dbReference type="Pfam" id="PF02786">
    <property type="entry name" value="CPSase_L_D2"/>
    <property type="match status" value="1"/>
</dbReference>
<dbReference type="Gene3D" id="2.40.50.100">
    <property type="match status" value="1"/>
</dbReference>
<feature type="domain" description="ATP-grasp" evidence="15">
    <location>
        <begin position="121"/>
        <end position="317"/>
    </location>
</feature>
<feature type="binding site" evidence="11">
    <location>
        <position position="873"/>
    </location>
    <ligand>
        <name>substrate</name>
    </ligand>
</feature>
<feature type="binding site" evidence="12">
    <location>
        <position position="740"/>
    </location>
    <ligand>
        <name>Mn(2+)</name>
        <dbReference type="ChEBI" id="CHEBI:29035"/>
    </ligand>
</feature>
<feature type="domain" description="Pyruvate carboxyltransferase" evidence="17">
    <location>
        <begin position="531"/>
        <end position="799"/>
    </location>
</feature>
<keyword evidence="7" id="KW-0464">Manganese</keyword>
<dbReference type="GeneID" id="92902856"/>
<dbReference type="InterPro" id="IPR000891">
    <property type="entry name" value="PYR_CT"/>
</dbReference>
<reference evidence="20" key="2">
    <citation type="submission" date="2016-01" db="EMBL/GenBank/DDBJ databases">
        <title>Six Aerococcus type strain genome sequencing and assembly using PacBio and Illumina Hiseq.</title>
        <authorList>
            <person name="Carkaci D."/>
            <person name="Dargis R."/>
            <person name="Nielsen X.C."/>
            <person name="Skovgaard O."/>
            <person name="Fuursted K."/>
            <person name="Christensen J.J."/>
        </authorList>
    </citation>
    <scope>NUCLEOTIDE SEQUENCE [LARGE SCALE GENOMIC DNA]</scope>
    <source>
        <strain evidence="20">CCUG43001</strain>
    </source>
</reference>
<evidence type="ECO:0000256" key="1">
    <source>
        <dbReference type="ARBA" id="ARBA00001953"/>
    </source>
</evidence>
<evidence type="ECO:0000256" key="8">
    <source>
        <dbReference type="ARBA" id="ARBA00023267"/>
    </source>
</evidence>
<protein>
    <recommendedName>
        <fullName evidence="2 9">Pyruvate carboxylase</fullName>
        <ecNumber evidence="2 9">6.4.1.1</ecNumber>
    </recommendedName>
</protein>
<feature type="binding site" evidence="11">
    <location>
        <position position="236"/>
    </location>
    <ligand>
        <name>ATP</name>
        <dbReference type="ChEBI" id="CHEBI:30616"/>
    </ligand>
</feature>
<evidence type="ECO:0000256" key="3">
    <source>
        <dbReference type="ARBA" id="ARBA00022598"/>
    </source>
</evidence>
<dbReference type="PROSITE" id="PS00866">
    <property type="entry name" value="CPSASE_1"/>
    <property type="match status" value="1"/>
</dbReference>
<dbReference type="FunFam" id="2.40.50.100:FF:000003">
    <property type="entry name" value="Acetyl-CoA carboxylase biotin carboxyl carrier protein"/>
    <property type="match status" value="1"/>
</dbReference>
<reference evidence="19 21" key="3">
    <citation type="submission" date="2017-12" db="EMBL/GenBank/DDBJ databases">
        <title>Phylogenetic diversity of female urinary microbiome.</title>
        <authorList>
            <person name="Thomas-White K."/>
            <person name="Wolfe A.J."/>
        </authorList>
    </citation>
    <scope>NUCLEOTIDE SEQUENCE [LARGE SCALE GENOMIC DNA]</scope>
    <source>
        <strain evidence="19 21">UMB0139</strain>
    </source>
</reference>
<comment type="cofactor">
    <cofactor evidence="1 9">
        <name>biotin</name>
        <dbReference type="ChEBI" id="CHEBI:57586"/>
    </cofactor>
</comment>
<keyword evidence="6 9" id="KW-0067">ATP-binding</keyword>
<organism evidence="18 20">
    <name type="scientific">Aerococcus sanguinicola</name>
    <dbReference type="NCBI Taxonomy" id="119206"/>
    <lineage>
        <taxon>Bacteria</taxon>
        <taxon>Bacillati</taxon>
        <taxon>Bacillota</taxon>
        <taxon>Bacilli</taxon>
        <taxon>Lactobacillales</taxon>
        <taxon>Aerococcaceae</taxon>
        <taxon>Aerococcus</taxon>
    </lineage>
</organism>
<feature type="binding site" evidence="11">
    <location>
        <position position="612"/>
    </location>
    <ligand>
        <name>substrate</name>
    </ligand>
</feature>
<dbReference type="SUPFAM" id="SSF51246">
    <property type="entry name" value="Rudiment single hybrid motif"/>
    <property type="match status" value="1"/>
</dbReference>
<dbReference type="KEGG" id="asan:AWM72_02075"/>
<dbReference type="Gene3D" id="3.30.470.20">
    <property type="entry name" value="ATP-grasp fold, B domain"/>
    <property type="match status" value="1"/>
</dbReference>
<dbReference type="FunFam" id="3.30.470.20:FF:000012">
    <property type="entry name" value="Pyruvate carboxylase"/>
    <property type="match status" value="1"/>
</dbReference>
<dbReference type="Gene3D" id="3.20.20.70">
    <property type="entry name" value="Aldolase class I"/>
    <property type="match status" value="1"/>
</dbReference>
<dbReference type="NCBIfam" id="NF009554">
    <property type="entry name" value="PRK12999.1"/>
    <property type="match status" value="1"/>
</dbReference>
<dbReference type="SUPFAM" id="SSF52440">
    <property type="entry name" value="PreATP-grasp domain"/>
    <property type="match status" value="1"/>
</dbReference>
<proteinExistence type="predicted"/>
<dbReference type="GO" id="GO:0004736">
    <property type="term" value="F:pyruvate carboxylase activity"/>
    <property type="evidence" value="ECO:0007669"/>
    <property type="project" value="UniProtKB-EC"/>
</dbReference>
<dbReference type="OrthoDB" id="9807469at2"/>
<dbReference type="Proteomes" id="UP000234239">
    <property type="component" value="Unassembled WGS sequence"/>
</dbReference>
<dbReference type="SUPFAM" id="SSF51230">
    <property type="entry name" value="Single hybrid motif"/>
    <property type="match status" value="1"/>
</dbReference>
<evidence type="ECO:0000259" key="16">
    <source>
        <dbReference type="PROSITE" id="PS50979"/>
    </source>
</evidence>
<keyword evidence="8 9" id="KW-0092">Biotin</keyword>
<dbReference type="CDD" id="cd07937">
    <property type="entry name" value="DRE_TIM_PC_TC_5S"/>
    <property type="match status" value="1"/>
</dbReference>
<keyword evidence="20" id="KW-1185">Reference proteome</keyword>
<dbReference type="FunFam" id="3.30.1490.20:FF:000018">
    <property type="entry name" value="Biotin carboxylase"/>
    <property type="match status" value="1"/>
</dbReference>
<feature type="binding site" description="via carbamate group" evidence="12">
    <location>
        <position position="709"/>
    </location>
    <ligand>
        <name>Mn(2+)</name>
        <dbReference type="ChEBI" id="CHEBI:29035"/>
    </ligand>
</feature>
<dbReference type="FunFam" id="3.20.20.70:FF:000033">
    <property type="entry name" value="Pyruvate carboxylase"/>
    <property type="match status" value="1"/>
</dbReference>
<dbReference type="PROSITE" id="PS50979">
    <property type="entry name" value="BC"/>
    <property type="match status" value="1"/>
</dbReference>
<evidence type="ECO:0000313" key="18">
    <source>
        <dbReference type="EMBL" id="AMB93622.1"/>
    </source>
</evidence>
<evidence type="ECO:0000313" key="21">
    <source>
        <dbReference type="Proteomes" id="UP000234239"/>
    </source>
</evidence>
<gene>
    <name evidence="18" type="ORF">AWM72_02075</name>
    <name evidence="19" type="ORF">CYJ28_07020</name>
</gene>
<dbReference type="EMBL" id="PKGY01000003">
    <property type="protein sequence ID" value="PKZ21648.1"/>
    <property type="molecule type" value="Genomic_DNA"/>
</dbReference>
<dbReference type="NCBIfam" id="TIGR01235">
    <property type="entry name" value="pyruv_carbox"/>
    <property type="match status" value="1"/>
</dbReference>
<dbReference type="PROSITE" id="PS00867">
    <property type="entry name" value="CPSASE_2"/>
    <property type="match status" value="1"/>
</dbReference>
<evidence type="ECO:0000313" key="20">
    <source>
        <dbReference type="Proteomes" id="UP000069912"/>
    </source>
</evidence>
<dbReference type="Pfam" id="PF02785">
    <property type="entry name" value="Biotin_carb_C"/>
    <property type="match status" value="1"/>
</dbReference>
<evidence type="ECO:0000259" key="15">
    <source>
        <dbReference type="PROSITE" id="PS50975"/>
    </source>
</evidence>
<evidence type="ECO:0000256" key="4">
    <source>
        <dbReference type="ARBA" id="ARBA00022723"/>
    </source>
</evidence>
<keyword evidence="3 9" id="KW-0436">Ligase</keyword>
<feature type="binding site" evidence="11">
    <location>
        <position position="201"/>
    </location>
    <ligand>
        <name>ATP</name>
        <dbReference type="ChEBI" id="CHEBI:30616"/>
    </ligand>
</feature>
<dbReference type="Pfam" id="PF00289">
    <property type="entry name" value="Biotin_carb_N"/>
    <property type="match status" value="1"/>
</dbReference>
<dbReference type="SUPFAM" id="SSF56059">
    <property type="entry name" value="Glutathione synthetase ATP-binding domain-like"/>
    <property type="match status" value="1"/>
</dbReference>
<accession>A0A0X8FBS6</accession>
<dbReference type="InterPro" id="IPR005481">
    <property type="entry name" value="BC-like_N"/>
</dbReference>
<comment type="function">
    <text evidence="9">Catalyzes a 2-step reaction, involving the ATP-dependent carboxylation of the covalently attached biotin in the first step and the transfer of the carboxyl group to pyruvate in the second.</text>
</comment>
<dbReference type="EC" id="6.4.1.1" evidence="2 9"/>
<dbReference type="InterPro" id="IPR013785">
    <property type="entry name" value="Aldolase_TIM"/>
</dbReference>
<dbReference type="InterPro" id="IPR011764">
    <property type="entry name" value="Biotin_carboxylation_dom"/>
</dbReference>
<dbReference type="InterPro" id="IPR055268">
    <property type="entry name" value="PCB-like"/>
</dbReference>
<dbReference type="PROSITE" id="PS50968">
    <property type="entry name" value="BIOTINYL_LIPOYL"/>
    <property type="match status" value="1"/>
</dbReference>
<dbReference type="SMART" id="SM00878">
    <property type="entry name" value="Biotin_carb_C"/>
    <property type="match status" value="1"/>
</dbReference>
<feature type="modified residue" description="N6-biotinyllysine" evidence="13">
    <location>
        <position position="1109"/>
    </location>
</feature>
<dbReference type="Pfam" id="PF02436">
    <property type="entry name" value="PYC_OADA"/>
    <property type="match status" value="1"/>
</dbReference>
<dbReference type="GO" id="GO:0046872">
    <property type="term" value="F:metal ion binding"/>
    <property type="evidence" value="ECO:0007669"/>
    <property type="project" value="UniProtKB-KW"/>
</dbReference>
<evidence type="ECO:0000256" key="6">
    <source>
        <dbReference type="ARBA" id="ARBA00022840"/>
    </source>
</evidence>
<dbReference type="EMBL" id="CP014160">
    <property type="protein sequence ID" value="AMB93622.1"/>
    <property type="molecule type" value="Genomic_DNA"/>
</dbReference>
<dbReference type="InterPro" id="IPR016185">
    <property type="entry name" value="PreATP-grasp_dom_sf"/>
</dbReference>
<dbReference type="RefSeq" id="WP_067972439.1">
    <property type="nucleotide sequence ID" value="NZ_CAJHKM010000004.1"/>
</dbReference>
<dbReference type="PROSITE" id="PS50991">
    <property type="entry name" value="PYR_CT"/>
    <property type="match status" value="1"/>
</dbReference>
<dbReference type="InterPro" id="IPR005482">
    <property type="entry name" value="Biotin_COase_C"/>
</dbReference>
<dbReference type="CDD" id="cd06850">
    <property type="entry name" value="biotinyl_domain"/>
    <property type="match status" value="1"/>
</dbReference>
<evidence type="ECO:0000259" key="14">
    <source>
        <dbReference type="PROSITE" id="PS50968"/>
    </source>
</evidence>
<evidence type="ECO:0000256" key="2">
    <source>
        <dbReference type="ARBA" id="ARBA00013057"/>
    </source>
</evidence>
<evidence type="ECO:0000256" key="13">
    <source>
        <dbReference type="PIRSR" id="PIRSR001594-4"/>
    </source>
</evidence>
<evidence type="ECO:0000256" key="7">
    <source>
        <dbReference type="ARBA" id="ARBA00023211"/>
    </source>
</evidence>
<dbReference type="InterPro" id="IPR011054">
    <property type="entry name" value="Rudment_hybrid_motif"/>
</dbReference>
<dbReference type="InterPro" id="IPR003379">
    <property type="entry name" value="Carboxylase_cons_dom"/>
</dbReference>
<dbReference type="Proteomes" id="UP000069912">
    <property type="component" value="Chromosome"/>
</dbReference>
<keyword evidence="18" id="KW-0670">Pyruvate</keyword>
<keyword evidence="5 9" id="KW-0547">Nucleotide-binding</keyword>
<dbReference type="InterPro" id="IPR011761">
    <property type="entry name" value="ATP-grasp"/>
</dbReference>
<dbReference type="PROSITE" id="PS50975">
    <property type="entry name" value="ATP_GRASP"/>
    <property type="match status" value="1"/>
</dbReference>
<feature type="modified residue" description="N6-carboxylysine" evidence="13">
    <location>
        <position position="709"/>
    </location>
</feature>
<evidence type="ECO:0000256" key="5">
    <source>
        <dbReference type="ARBA" id="ARBA00022741"/>
    </source>
</evidence>
<dbReference type="FunFam" id="3.40.50.20:FF:000010">
    <property type="entry name" value="Propionyl-CoA carboxylase subunit alpha"/>
    <property type="match status" value="1"/>
</dbReference>
<evidence type="ECO:0000256" key="11">
    <source>
        <dbReference type="PIRSR" id="PIRSR001594-2"/>
    </source>
</evidence>
<evidence type="ECO:0000313" key="19">
    <source>
        <dbReference type="EMBL" id="PKZ21648.1"/>
    </source>
</evidence>
<dbReference type="Pfam" id="PF00682">
    <property type="entry name" value="HMGL-like"/>
    <property type="match status" value="1"/>
</dbReference>
<feature type="binding site" evidence="12">
    <location>
        <position position="738"/>
    </location>
    <ligand>
        <name>Mn(2+)</name>
        <dbReference type="ChEBI" id="CHEBI:29035"/>
    </ligand>
</feature>
<dbReference type="PANTHER" id="PTHR43778:SF2">
    <property type="entry name" value="PYRUVATE CARBOXYLASE, MITOCHONDRIAL"/>
    <property type="match status" value="1"/>
</dbReference>
<comment type="catalytic activity">
    <reaction evidence="9">
        <text>hydrogencarbonate + pyruvate + ATP = oxaloacetate + ADP + phosphate + H(+)</text>
        <dbReference type="Rhea" id="RHEA:20844"/>
        <dbReference type="ChEBI" id="CHEBI:15361"/>
        <dbReference type="ChEBI" id="CHEBI:15378"/>
        <dbReference type="ChEBI" id="CHEBI:16452"/>
        <dbReference type="ChEBI" id="CHEBI:17544"/>
        <dbReference type="ChEBI" id="CHEBI:30616"/>
        <dbReference type="ChEBI" id="CHEBI:43474"/>
        <dbReference type="ChEBI" id="CHEBI:456216"/>
        <dbReference type="EC" id="6.4.1.1"/>
    </reaction>
</comment>
<dbReference type="PIRSF" id="PIRSF001594">
    <property type="entry name" value="Pyruv_carbox"/>
    <property type="match status" value="1"/>
</dbReference>
<evidence type="ECO:0000256" key="10">
    <source>
        <dbReference type="PIRSR" id="PIRSR001594-1"/>
    </source>
</evidence>
<dbReference type="GO" id="GO:0005524">
    <property type="term" value="F:ATP binding"/>
    <property type="evidence" value="ECO:0007669"/>
    <property type="project" value="UniProtKB-UniRule"/>
</dbReference>